<keyword evidence="12" id="KW-1185">Reference proteome</keyword>
<name>A0A7W4ISA5_9PROT</name>
<accession>A0A7W4ISA5</accession>
<keyword evidence="4" id="KW-0479">Metal-binding</keyword>
<protein>
    <submittedName>
        <fullName evidence="11">DUF2849 domain-containing protein</fullName>
    </submittedName>
</protein>
<dbReference type="RefSeq" id="WP_182985647.1">
    <property type="nucleotide sequence ID" value="NZ_JABEQD010000003.1"/>
</dbReference>
<reference evidence="11 12" key="1">
    <citation type="submission" date="2020-04" db="EMBL/GenBank/DDBJ databases">
        <title>Description of novel Gluconacetobacter.</title>
        <authorList>
            <person name="Sombolestani A."/>
        </authorList>
    </citation>
    <scope>NUCLEOTIDE SEQUENCE [LARGE SCALE GENOMIC DNA]</scope>
    <source>
        <strain evidence="11 12">LMG 27801</strain>
    </source>
</reference>
<dbReference type="PANTHER" id="PTHR32439:SF0">
    <property type="entry name" value="FERREDOXIN--NITRITE REDUCTASE, CHLOROPLASTIC"/>
    <property type="match status" value="1"/>
</dbReference>
<comment type="similarity">
    <text evidence="1">Belongs to the nitrite and sulfite reductase 4Fe-4S domain family.</text>
</comment>
<dbReference type="GO" id="GO:0016491">
    <property type="term" value="F:oxidoreductase activity"/>
    <property type="evidence" value="ECO:0007669"/>
    <property type="project" value="UniProtKB-KW"/>
</dbReference>
<dbReference type="PANTHER" id="PTHR32439">
    <property type="entry name" value="FERREDOXIN--NITRITE REDUCTASE, CHLOROPLASTIC"/>
    <property type="match status" value="1"/>
</dbReference>
<dbReference type="SUPFAM" id="SSF56014">
    <property type="entry name" value="Nitrite and sulphite reductase 4Fe-4S domain-like"/>
    <property type="match status" value="2"/>
</dbReference>
<dbReference type="Gene3D" id="3.30.413.10">
    <property type="entry name" value="Sulfite Reductase Hemoprotein, domain 1"/>
    <property type="match status" value="2"/>
</dbReference>
<feature type="region of interest" description="Disordered" evidence="8">
    <location>
        <begin position="61"/>
        <end position="91"/>
    </location>
</feature>
<comment type="caution">
    <text evidence="11">The sequence shown here is derived from an EMBL/GenBank/DDBJ whole genome shotgun (WGS) entry which is preliminary data.</text>
</comment>
<evidence type="ECO:0000259" key="10">
    <source>
        <dbReference type="Pfam" id="PF03460"/>
    </source>
</evidence>
<dbReference type="InterPro" id="IPR021270">
    <property type="entry name" value="DUF2849"/>
</dbReference>
<keyword evidence="6" id="KW-0408">Iron</keyword>
<dbReference type="InterPro" id="IPR045854">
    <property type="entry name" value="NO2/SO3_Rdtase_4Fe4S_sf"/>
</dbReference>
<evidence type="ECO:0000256" key="5">
    <source>
        <dbReference type="ARBA" id="ARBA00023002"/>
    </source>
</evidence>
<dbReference type="Pfam" id="PF03460">
    <property type="entry name" value="NIR_SIR_ferr"/>
    <property type="match status" value="2"/>
</dbReference>
<sequence length="670" mass="74423">MTFHIVTANRLCDGSVVWLDASGNWGENIGAAASMDEADAASTVVTLQRRDRNIVVDVRSIPAEAGENHPRPLSQREQLRASGPSVRPDLRHLRSGTCEEVGIRPVPPSTFSTSPHAGTYRYDEFDRQFLRDRAAQFGDQVQRRIAGELTEEEFKPLRLMNGLYLQLHGYMLRVALPYGVLSAVQMRQLAYIARHFDRGYGHFTTRQNIQFNWPRLVDVPDILAILAEADLHAIQTSGNCVRNVTTDHFAGAAAEEIVDPRLYAEILRQWSTDHPEFTYLPRKFKIAITGSPQDRAAVRLHDIGILARRDAEGNPGFQIFAGGGLGRTPVVGTKVKDWLPVRDLLRYVEAVLRVYNALGRRDNIYKARIKILLRDMHPEQFIEMIESEFTSMPTDYCLLSPDIVAAVAARFVAPPFLDFPPDTRIDRTTGNAEPSFKAWVRTNTHPHRRSGYVSTVISLKPPGGIPGDASADEMETIAELADRFSFGEIRISHEQNVILPHVRQNALHALWQALVRGGLATGNIGLATNIIACPGMDYCSLATARSIPIAQRITERFARPDRLAEIGPLDLNISGCINACSHHHIGHIGLLGVDRNGEEVYQITLGGSGEENASIGTIIGPAVKADDVPDAIEAIIDAYIVRRADDERFIETYRRVGMEPFKEAVYGARR</sequence>
<dbReference type="GO" id="GO:0046872">
    <property type="term" value="F:metal ion binding"/>
    <property type="evidence" value="ECO:0007669"/>
    <property type="project" value="UniProtKB-KW"/>
</dbReference>
<dbReference type="SUPFAM" id="SSF55124">
    <property type="entry name" value="Nitrite/Sulfite reductase N-terminal domain-like"/>
    <property type="match status" value="2"/>
</dbReference>
<evidence type="ECO:0000256" key="1">
    <source>
        <dbReference type="ARBA" id="ARBA00010429"/>
    </source>
</evidence>
<dbReference type="Gene3D" id="3.90.480.10">
    <property type="entry name" value="Sulfite Reductase Hemoprotein,Domain 2"/>
    <property type="match status" value="1"/>
</dbReference>
<keyword evidence="2" id="KW-0004">4Fe-4S</keyword>
<dbReference type="GO" id="GO:0020037">
    <property type="term" value="F:heme binding"/>
    <property type="evidence" value="ECO:0007669"/>
    <property type="project" value="InterPro"/>
</dbReference>
<dbReference type="Proteomes" id="UP000559860">
    <property type="component" value="Unassembled WGS sequence"/>
</dbReference>
<evidence type="ECO:0000313" key="11">
    <source>
        <dbReference type="EMBL" id="MBB2168048.1"/>
    </source>
</evidence>
<organism evidence="11 12">
    <name type="scientific">Gluconacetobacter aggeris</name>
    <dbReference type="NCBI Taxonomy" id="1286186"/>
    <lineage>
        <taxon>Bacteria</taxon>
        <taxon>Pseudomonadati</taxon>
        <taxon>Pseudomonadota</taxon>
        <taxon>Alphaproteobacteria</taxon>
        <taxon>Acetobacterales</taxon>
        <taxon>Acetobacteraceae</taxon>
        <taxon>Gluconacetobacter</taxon>
    </lineage>
</organism>
<keyword evidence="7" id="KW-0411">Iron-sulfur</keyword>
<dbReference type="Pfam" id="PF01077">
    <property type="entry name" value="NIR_SIR"/>
    <property type="match status" value="2"/>
</dbReference>
<evidence type="ECO:0000256" key="6">
    <source>
        <dbReference type="ARBA" id="ARBA00023004"/>
    </source>
</evidence>
<dbReference type="GO" id="GO:0051539">
    <property type="term" value="F:4 iron, 4 sulfur cluster binding"/>
    <property type="evidence" value="ECO:0007669"/>
    <property type="project" value="UniProtKB-KW"/>
</dbReference>
<evidence type="ECO:0000256" key="8">
    <source>
        <dbReference type="SAM" id="MobiDB-lite"/>
    </source>
</evidence>
<evidence type="ECO:0000256" key="4">
    <source>
        <dbReference type="ARBA" id="ARBA00022723"/>
    </source>
</evidence>
<dbReference type="EMBL" id="JABEQD010000003">
    <property type="protein sequence ID" value="MBB2168048.1"/>
    <property type="molecule type" value="Genomic_DNA"/>
</dbReference>
<evidence type="ECO:0000259" key="9">
    <source>
        <dbReference type="Pfam" id="PF01077"/>
    </source>
</evidence>
<evidence type="ECO:0000256" key="7">
    <source>
        <dbReference type="ARBA" id="ARBA00023014"/>
    </source>
</evidence>
<feature type="domain" description="Nitrite/sulphite reductase 4Fe-4S" evidence="9">
    <location>
        <begin position="529"/>
        <end position="665"/>
    </location>
</feature>
<evidence type="ECO:0000256" key="3">
    <source>
        <dbReference type="ARBA" id="ARBA00022617"/>
    </source>
</evidence>
<evidence type="ECO:0000313" key="12">
    <source>
        <dbReference type="Proteomes" id="UP000559860"/>
    </source>
</evidence>
<dbReference type="InterPro" id="IPR036136">
    <property type="entry name" value="Nit/Sulf_reduc_fer-like_dom_sf"/>
</dbReference>
<keyword evidence="5" id="KW-0560">Oxidoreductase</keyword>
<gene>
    <name evidence="11" type="ORF">HLH36_06710</name>
</gene>
<proteinExistence type="inferred from homology"/>
<feature type="domain" description="Nitrite/Sulfite reductase ferredoxin-like" evidence="10">
    <location>
        <begin position="463"/>
        <end position="514"/>
    </location>
</feature>
<dbReference type="InterPro" id="IPR051329">
    <property type="entry name" value="NIR_SIR_4Fe-4S"/>
</dbReference>
<dbReference type="InterPro" id="IPR006067">
    <property type="entry name" value="NO2/SO3_Rdtase_4Fe4S_dom"/>
</dbReference>
<feature type="domain" description="Nitrite/Sulfite reductase ferredoxin-like" evidence="10">
    <location>
        <begin position="168"/>
        <end position="229"/>
    </location>
</feature>
<dbReference type="InterPro" id="IPR005117">
    <property type="entry name" value="NiRdtase/SiRdtase_haem-b_fer"/>
</dbReference>
<feature type="domain" description="Nitrite/sulphite reductase 4Fe-4S" evidence="9">
    <location>
        <begin position="237"/>
        <end position="389"/>
    </location>
</feature>
<keyword evidence="3" id="KW-0349">Heme</keyword>
<dbReference type="AlphaFoldDB" id="A0A7W4ISA5"/>
<evidence type="ECO:0000256" key="2">
    <source>
        <dbReference type="ARBA" id="ARBA00022485"/>
    </source>
</evidence>
<dbReference type="Pfam" id="PF11011">
    <property type="entry name" value="DUF2849"/>
    <property type="match status" value="1"/>
</dbReference>